<dbReference type="InterPro" id="IPR038468">
    <property type="entry name" value="MmpS_C"/>
</dbReference>
<organism evidence="2 3">
    <name type="scientific">Actinoplanes nipponensis</name>
    <dbReference type="NCBI Taxonomy" id="135950"/>
    <lineage>
        <taxon>Bacteria</taxon>
        <taxon>Bacillati</taxon>
        <taxon>Actinomycetota</taxon>
        <taxon>Actinomycetes</taxon>
        <taxon>Micromonosporales</taxon>
        <taxon>Micromonosporaceae</taxon>
        <taxon>Actinoplanes</taxon>
    </lineage>
</organism>
<sequence>MIRAARERRYAPPVNDIETARRPRPALWIAVAVVLLIVAAGGYIVLRGGGPHQVTFEVTSSGEKISSITYGAGPGQLGKDVGAAAAAPWSKSYELTDTSGKLWLHVLSPAGGAITCTIWVDAKVVVEATTLSGATCEIPFDDALDS</sequence>
<feature type="transmembrane region" description="Helical" evidence="1">
    <location>
        <begin position="26"/>
        <end position="46"/>
    </location>
</feature>
<dbReference type="Gene3D" id="2.60.40.2880">
    <property type="entry name" value="MmpS1-5, C-terminal soluble domain"/>
    <property type="match status" value="1"/>
</dbReference>
<evidence type="ECO:0008006" key="4">
    <source>
        <dbReference type="Google" id="ProtNLM"/>
    </source>
</evidence>
<dbReference type="Proteomes" id="UP000647172">
    <property type="component" value="Unassembled WGS sequence"/>
</dbReference>
<evidence type="ECO:0000313" key="3">
    <source>
        <dbReference type="Proteomes" id="UP000647172"/>
    </source>
</evidence>
<accession>A0A919JLR1</accession>
<keyword evidence="1" id="KW-0812">Transmembrane</keyword>
<keyword evidence="1" id="KW-0472">Membrane</keyword>
<evidence type="ECO:0000256" key="1">
    <source>
        <dbReference type="SAM" id="Phobius"/>
    </source>
</evidence>
<proteinExistence type="predicted"/>
<name>A0A919JLR1_9ACTN</name>
<evidence type="ECO:0000313" key="2">
    <source>
        <dbReference type="EMBL" id="GIE49119.1"/>
    </source>
</evidence>
<keyword evidence="1" id="KW-1133">Transmembrane helix</keyword>
<gene>
    <name evidence="2" type="ORF">Ani05nite_26530</name>
</gene>
<comment type="caution">
    <text evidence="2">The sequence shown here is derived from an EMBL/GenBank/DDBJ whole genome shotgun (WGS) entry which is preliminary data.</text>
</comment>
<protein>
    <recommendedName>
        <fullName evidence="4">MmpS family membrane protein</fullName>
    </recommendedName>
</protein>
<dbReference type="EMBL" id="BOMQ01000030">
    <property type="protein sequence ID" value="GIE49119.1"/>
    <property type="molecule type" value="Genomic_DNA"/>
</dbReference>
<reference evidence="2" key="1">
    <citation type="submission" date="2021-01" db="EMBL/GenBank/DDBJ databases">
        <title>Whole genome shotgun sequence of Actinoplanes nipponensis NBRC 14063.</title>
        <authorList>
            <person name="Komaki H."/>
            <person name="Tamura T."/>
        </authorList>
    </citation>
    <scope>NUCLEOTIDE SEQUENCE</scope>
    <source>
        <strain evidence="2">NBRC 14063</strain>
    </source>
</reference>
<dbReference type="AlphaFoldDB" id="A0A919JLR1"/>
<keyword evidence="3" id="KW-1185">Reference proteome</keyword>